<dbReference type="Proteomes" id="UP000494256">
    <property type="component" value="Unassembled WGS sequence"/>
</dbReference>
<accession>A0A8S1BCI9</accession>
<organism evidence="2 3">
    <name type="scientific">Arctia plantaginis</name>
    <name type="common">Wood tiger moth</name>
    <name type="synonym">Phalaena plantaginis</name>
    <dbReference type="NCBI Taxonomy" id="874455"/>
    <lineage>
        <taxon>Eukaryota</taxon>
        <taxon>Metazoa</taxon>
        <taxon>Ecdysozoa</taxon>
        <taxon>Arthropoda</taxon>
        <taxon>Hexapoda</taxon>
        <taxon>Insecta</taxon>
        <taxon>Pterygota</taxon>
        <taxon>Neoptera</taxon>
        <taxon>Endopterygota</taxon>
        <taxon>Lepidoptera</taxon>
        <taxon>Glossata</taxon>
        <taxon>Ditrysia</taxon>
        <taxon>Noctuoidea</taxon>
        <taxon>Erebidae</taxon>
        <taxon>Arctiinae</taxon>
        <taxon>Arctia</taxon>
    </lineage>
</organism>
<comment type="caution">
    <text evidence="2">The sequence shown here is derived from an EMBL/GenBank/DDBJ whole genome shotgun (WGS) entry which is preliminary data.</text>
</comment>
<protein>
    <submittedName>
        <fullName evidence="2">Uncharacterized protein</fullName>
    </submittedName>
</protein>
<gene>
    <name evidence="2" type="ORF">APLA_LOCUS14845</name>
</gene>
<evidence type="ECO:0000313" key="3">
    <source>
        <dbReference type="Proteomes" id="UP000494256"/>
    </source>
</evidence>
<name>A0A8S1BCI9_ARCPL</name>
<sequence length="482" mass="52689">MLKQWILLLTFTGLALSSDLKDDSSTQLQFSSTTISPRIEITSQKPYQDVPSEEQVQQIASAAENSGTSSNANLFYSRLYHILSNNPDAISAITEPSAEKKIPVESHQHVTVHPPTTNRVSNIPVPVLTQPLRQYVQTVVKPTPNQYISAPVGYSQDYQNPNQELVTVHQPSGASVTSESQPRPISPSIRYHSKVLYVTPPTGAAKPPFFYPVAMKEVPVESQQYIFAHPPSAPPLSVASPVYFYPASSQTGHHYETVAIKPSSGGYLKYPATLSPSVQQIQTSVPPEHVQYILAPIKQVKTNVSKPINTANIEAHKYIITHPLSPTVAPIRNMQVVANSPAAPLIKHLVTLSSTPVINHHGIPQLNYASSPTVARTVLIPVMYNTESLSSPQYVEVNKPIESAQAVVSHHALGSKPIPVPVVVYPNDEGHVRYNYKDRVVGYGLASNVLPQYGGYSKDVVFSPSSEVSSVRFSGNGFKYEY</sequence>
<dbReference type="AlphaFoldDB" id="A0A8S1BCI9"/>
<reference evidence="2 3" key="1">
    <citation type="submission" date="2020-04" db="EMBL/GenBank/DDBJ databases">
        <authorList>
            <person name="Wallbank WR R."/>
            <person name="Pardo Diaz C."/>
            <person name="Kozak K."/>
            <person name="Martin S."/>
            <person name="Jiggins C."/>
            <person name="Moest M."/>
            <person name="Warren A I."/>
            <person name="Byers J.R.P. K."/>
            <person name="Montejo-Kovacevich G."/>
            <person name="Yen C E."/>
        </authorList>
    </citation>
    <scope>NUCLEOTIDE SEQUENCE [LARGE SCALE GENOMIC DNA]</scope>
</reference>
<keyword evidence="1" id="KW-0732">Signal</keyword>
<feature type="signal peptide" evidence="1">
    <location>
        <begin position="1"/>
        <end position="17"/>
    </location>
</feature>
<dbReference type="EMBL" id="CADEBD010000422">
    <property type="protein sequence ID" value="CAB3254631.1"/>
    <property type="molecule type" value="Genomic_DNA"/>
</dbReference>
<evidence type="ECO:0000313" key="2">
    <source>
        <dbReference type="EMBL" id="CAB3254631.1"/>
    </source>
</evidence>
<feature type="chain" id="PRO_5035886312" evidence="1">
    <location>
        <begin position="18"/>
        <end position="482"/>
    </location>
</feature>
<evidence type="ECO:0000256" key="1">
    <source>
        <dbReference type="SAM" id="SignalP"/>
    </source>
</evidence>
<dbReference type="OrthoDB" id="26525at2759"/>
<proteinExistence type="predicted"/>